<reference evidence="1 2" key="1">
    <citation type="submission" date="2014-06" db="EMBL/GenBank/DDBJ databases">
        <title>Draft genome sequence of Bacillus manliponensis JCM 15802 (MCCC 1A00708).</title>
        <authorList>
            <person name="Lai Q."/>
            <person name="Liu Y."/>
            <person name="Shao Z."/>
        </authorList>
    </citation>
    <scope>NUCLEOTIDE SEQUENCE [LARGE SCALE GENOMIC DNA]</scope>
    <source>
        <strain evidence="1 2">JCM 15802</strain>
    </source>
</reference>
<evidence type="ECO:0000313" key="1">
    <source>
        <dbReference type="EMBL" id="KEK19536.1"/>
    </source>
</evidence>
<dbReference type="Proteomes" id="UP000027822">
    <property type="component" value="Unassembled WGS sequence"/>
</dbReference>
<proteinExistence type="predicted"/>
<organism evidence="1 2">
    <name type="scientific">Bacillus manliponensis</name>
    <dbReference type="NCBI Taxonomy" id="574376"/>
    <lineage>
        <taxon>Bacteria</taxon>
        <taxon>Bacillati</taxon>
        <taxon>Bacillota</taxon>
        <taxon>Bacilli</taxon>
        <taxon>Bacillales</taxon>
        <taxon>Bacillaceae</taxon>
        <taxon>Bacillus</taxon>
        <taxon>Bacillus cereus group</taxon>
    </lineage>
</organism>
<name>A0A073JZ29_9BACI</name>
<keyword evidence="2" id="KW-1185">Reference proteome</keyword>
<dbReference type="AlphaFoldDB" id="A0A073JZ29"/>
<accession>A0A073JZ29</accession>
<dbReference type="EMBL" id="JOTN01000007">
    <property type="protein sequence ID" value="KEK19536.1"/>
    <property type="molecule type" value="Genomic_DNA"/>
</dbReference>
<gene>
    <name evidence="1" type="ORF">BAMA_22350</name>
</gene>
<comment type="caution">
    <text evidence="1">The sequence shown here is derived from an EMBL/GenBank/DDBJ whole genome shotgun (WGS) entry which is preliminary data.</text>
</comment>
<sequence length="71" mass="8322">MIISCFSRVIEKVIDNMSQEINMHALYHGIEHTRYHLGQNVDRSKRMTGANFNFCQRGINEGNLKLLIERE</sequence>
<protein>
    <submittedName>
        <fullName evidence="1">Uncharacterized protein</fullName>
    </submittedName>
</protein>
<dbReference type="RefSeq" id="WP_051758921.1">
    <property type="nucleotide sequence ID" value="NZ_CBCSJC010000005.1"/>
</dbReference>
<dbReference type="OrthoDB" id="893570at2"/>
<evidence type="ECO:0000313" key="2">
    <source>
        <dbReference type="Proteomes" id="UP000027822"/>
    </source>
</evidence>